<dbReference type="PANTHER" id="PTHR39207">
    <property type="entry name" value="ALPHA-GLUCURONIDASE A"/>
    <property type="match status" value="1"/>
</dbReference>
<dbReference type="InterPro" id="IPR005154">
    <property type="entry name" value="Glyco_hydro_67_aGlcAse_N"/>
</dbReference>
<name>A0A420MQQ7_FUSOX</name>
<organism evidence="4 5">
    <name type="scientific">Fusarium oxysporum</name>
    <name type="common">Fusarium vascular wilt</name>
    <dbReference type="NCBI Taxonomy" id="5507"/>
    <lineage>
        <taxon>Eukaryota</taxon>
        <taxon>Fungi</taxon>
        <taxon>Dikarya</taxon>
        <taxon>Ascomycota</taxon>
        <taxon>Pezizomycotina</taxon>
        <taxon>Sordariomycetes</taxon>
        <taxon>Hypocreomycetidae</taxon>
        <taxon>Hypocreales</taxon>
        <taxon>Nectriaceae</taxon>
        <taxon>Fusarium</taxon>
        <taxon>Fusarium oxysporum species complex</taxon>
    </lineage>
</organism>
<dbReference type="VEuPathDB" id="FungiDB:FOXG_04812"/>
<dbReference type="VEuPathDB" id="FungiDB:FOC1_g10002686"/>
<feature type="domain" description="Alpha glucuronidase N-terminal" evidence="3">
    <location>
        <begin position="25"/>
        <end position="141"/>
    </location>
</feature>
<dbReference type="VEuPathDB" id="FungiDB:FOMG_06110"/>
<dbReference type="EMBL" id="MRCX01000135">
    <property type="protein sequence ID" value="RKK70369.1"/>
    <property type="molecule type" value="Genomic_DNA"/>
</dbReference>
<feature type="signal peptide" evidence="2">
    <location>
        <begin position="1"/>
        <end position="19"/>
    </location>
</feature>
<evidence type="ECO:0000313" key="5">
    <source>
        <dbReference type="Proteomes" id="UP000285084"/>
    </source>
</evidence>
<evidence type="ECO:0000313" key="4">
    <source>
        <dbReference type="EMBL" id="RKK70369.1"/>
    </source>
</evidence>
<comment type="caution">
    <text evidence="4">The sequence shown here is derived from an EMBL/GenBank/DDBJ whole genome shotgun (WGS) entry which is preliminary data.</text>
</comment>
<feature type="chain" id="PRO_5019100148" description="Alpha glucuronidase N-terminal domain-containing protein" evidence="2">
    <location>
        <begin position="20"/>
        <end position="168"/>
    </location>
</feature>
<sequence length="168" mass="18331">MLFRTAVVSSLALYGLAVAETGIDGWLRYKKLPYKAADNFKHPKSIITLNATKSSPVYTAGTELQDAFAGIFGEQVPRRFKGCDHQNSIIVGTLDAYHDACGKAQIPAVIEEDGFWLSTKGGSVKIVGHNERGALYGAFEYSSMLSQGNFSDISYVSNPTNAIRWTNE</sequence>
<dbReference type="VEuPathDB" id="FungiDB:FOZG_10503"/>
<dbReference type="Proteomes" id="UP000285084">
    <property type="component" value="Unassembled WGS sequence"/>
</dbReference>
<protein>
    <recommendedName>
        <fullName evidence="3">Alpha glucuronidase N-terminal domain-containing protein</fullName>
    </recommendedName>
</protein>
<evidence type="ECO:0000259" key="3">
    <source>
        <dbReference type="Pfam" id="PF03648"/>
    </source>
</evidence>
<keyword evidence="1" id="KW-0378">Hydrolase</keyword>
<dbReference type="VEuPathDB" id="FungiDB:FOC4_g10009604"/>
<reference evidence="4 5" key="1">
    <citation type="journal article" date="2018" name="Sci. Rep.">
        <title>Characterisation of pathogen-specific regions and novel effector candidates in Fusarium oxysporum f. sp. cepae.</title>
        <authorList>
            <person name="Armitage A.D."/>
            <person name="Taylor A."/>
            <person name="Sobczyk M.K."/>
            <person name="Baxter L."/>
            <person name="Greenfield B.P."/>
            <person name="Bates H.J."/>
            <person name="Wilson F."/>
            <person name="Jackson A.C."/>
            <person name="Ott S."/>
            <person name="Harrison R.J."/>
            <person name="Clarkson J.P."/>
        </authorList>
    </citation>
    <scope>NUCLEOTIDE SEQUENCE [LARGE SCALE GENOMIC DNA]</scope>
    <source>
        <strain evidence="4 5">Fo_A13</strain>
    </source>
</reference>
<dbReference type="PANTHER" id="PTHR39207:SF1">
    <property type="entry name" value="ALPHA-GLUCURONIDASE A"/>
    <property type="match status" value="1"/>
</dbReference>
<dbReference type="GO" id="GO:0045493">
    <property type="term" value="P:xylan catabolic process"/>
    <property type="evidence" value="ECO:0007669"/>
    <property type="project" value="InterPro"/>
</dbReference>
<dbReference type="SUPFAM" id="SSF55545">
    <property type="entry name" value="beta-N-acetylhexosaminidase-like domain"/>
    <property type="match status" value="1"/>
</dbReference>
<evidence type="ECO:0000256" key="2">
    <source>
        <dbReference type="SAM" id="SignalP"/>
    </source>
</evidence>
<dbReference type="InterPro" id="IPR029018">
    <property type="entry name" value="Hex-like_dom2"/>
</dbReference>
<dbReference type="GO" id="GO:0046559">
    <property type="term" value="F:alpha-glucuronidase activity"/>
    <property type="evidence" value="ECO:0007669"/>
    <property type="project" value="InterPro"/>
</dbReference>
<dbReference type="AlphaFoldDB" id="A0A420MQQ7"/>
<accession>A0A420MQQ7</accession>
<dbReference type="Pfam" id="PF03648">
    <property type="entry name" value="Glyco_hydro_67N"/>
    <property type="match status" value="1"/>
</dbReference>
<dbReference type="VEuPathDB" id="FungiDB:FOIG_13448"/>
<dbReference type="VEuPathDB" id="FungiDB:HZS61_005820"/>
<keyword evidence="2" id="KW-0732">Signal</keyword>
<gene>
    <name evidence="4" type="ORF">BFJ69_g11918</name>
</gene>
<proteinExistence type="predicted"/>
<dbReference type="Gene3D" id="3.30.379.10">
    <property type="entry name" value="Chitobiase/beta-hexosaminidase domain 2-like"/>
    <property type="match status" value="1"/>
</dbReference>
<evidence type="ECO:0000256" key="1">
    <source>
        <dbReference type="ARBA" id="ARBA00022801"/>
    </source>
</evidence>